<dbReference type="Gramene" id="evm.model.05.334">
    <property type="protein sequence ID" value="cds.evm.model.05.334"/>
    <property type="gene ID" value="evm.TU.05.334"/>
</dbReference>
<dbReference type="EnsemblPlants" id="evm.model.05.334">
    <property type="protein sequence ID" value="cds.evm.model.05.334"/>
    <property type="gene ID" value="evm.TU.05.334"/>
</dbReference>
<accession>A0A803PQ13</accession>
<reference evidence="1" key="1">
    <citation type="submission" date="2018-11" db="EMBL/GenBank/DDBJ databases">
        <authorList>
            <person name="Grassa J C."/>
        </authorList>
    </citation>
    <scope>NUCLEOTIDE SEQUENCE [LARGE SCALE GENOMIC DNA]</scope>
</reference>
<dbReference type="AlphaFoldDB" id="A0A803PQ13"/>
<sequence>MNSKFQQTFTIWSGVEEGKRKRAVPLGAAKGLVAKRKKVALKLVSVAASAVKEKIELPLIQEEDASAHMKVFLDLCDELETGLKEAEDGPNSVKLTLRSASWADEME</sequence>
<proteinExistence type="predicted"/>
<reference evidence="1" key="2">
    <citation type="submission" date="2021-03" db="UniProtKB">
        <authorList>
            <consortium name="EnsemblPlants"/>
        </authorList>
    </citation>
    <scope>IDENTIFICATION</scope>
</reference>
<dbReference type="EMBL" id="UZAU01000415">
    <property type="status" value="NOT_ANNOTATED_CDS"/>
    <property type="molecule type" value="Genomic_DNA"/>
</dbReference>
<organism evidence="1 2">
    <name type="scientific">Cannabis sativa</name>
    <name type="common">Hemp</name>
    <name type="synonym">Marijuana</name>
    <dbReference type="NCBI Taxonomy" id="3483"/>
    <lineage>
        <taxon>Eukaryota</taxon>
        <taxon>Viridiplantae</taxon>
        <taxon>Streptophyta</taxon>
        <taxon>Embryophyta</taxon>
        <taxon>Tracheophyta</taxon>
        <taxon>Spermatophyta</taxon>
        <taxon>Magnoliopsida</taxon>
        <taxon>eudicotyledons</taxon>
        <taxon>Gunneridae</taxon>
        <taxon>Pentapetalae</taxon>
        <taxon>rosids</taxon>
        <taxon>fabids</taxon>
        <taxon>Rosales</taxon>
        <taxon>Cannabaceae</taxon>
        <taxon>Cannabis</taxon>
    </lineage>
</organism>
<evidence type="ECO:0000313" key="1">
    <source>
        <dbReference type="EnsemblPlants" id="cds.evm.model.05.334"/>
    </source>
</evidence>
<dbReference type="Proteomes" id="UP000596661">
    <property type="component" value="Chromosome 5"/>
</dbReference>
<protein>
    <submittedName>
        <fullName evidence="1">Uncharacterized protein</fullName>
    </submittedName>
</protein>
<keyword evidence="2" id="KW-1185">Reference proteome</keyword>
<evidence type="ECO:0000313" key="2">
    <source>
        <dbReference type="Proteomes" id="UP000596661"/>
    </source>
</evidence>
<name>A0A803PQ13_CANSA</name>